<protein>
    <recommendedName>
        <fullName evidence="11">Glycosyltransferase RgtA/B/C/D-like domain-containing protein</fullName>
    </recommendedName>
</protein>
<evidence type="ECO:0000256" key="2">
    <source>
        <dbReference type="ARBA" id="ARBA00022475"/>
    </source>
</evidence>
<keyword evidence="10" id="KW-1185">Reference proteome</keyword>
<gene>
    <name evidence="9" type="ORF">GU926_14840</name>
</gene>
<keyword evidence="2" id="KW-1003">Cell membrane</keyword>
<evidence type="ECO:0000256" key="8">
    <source>
        <dbReference type="SAM" id="Phobius"/>
    </source>
</evidence>
<comment type="subcellular location">
    <subcellularLocation>
        <location evidence="1">Cell membrane</location>
        <topology evidence="1">Multi-pass membrane protein</topology>
    </subcellularLocation>
</comment>
<proteinExistence type="predicted"/>
<feature type="transmembrane region" description="Helical" evidence="8">
    <location>
        <begin position="215"/>
        <end position="234"/>
    </location>
</feature>
<sequence>MPKTSASFLVVKNRSHAWAWWALMLLHAAGFLWQLHHQAYRLTDSQQYLNVAQNLHEHGEIYSAVWKQPFILEGFTLRPPVYPLFILLWQMVTGSIWGVLLAQAVLSLATLYTVQRLWLASALQRKFPVLLLVAVVLYPAQIIYANMVMSEILVQALVLGFFVVMRMYWEERQTKWVLCVALFLIAAMLTKPLFYPFTFLFLIWGIFKAVQQKKVLLLVYAILPLVVAFGYQAYNQQRTGYFHFSSIQEINLRQYNAFGVWEKEHGYAYADSALASLEAQANKQPSFAERQKFLRNASLQVLLQSPVTYAQNHLLGMVHFFLDPGRYDLVHFFGVDGKQGPGLSSHLQTEGYAGLWAYLREYNFFFLLALGTLVLANLVKLAALVLYAFNRQVALAERVLLLGIILLVAGLTGPVGVSRYTVPVFPLVLYTLPFAWQQAWRFVQNR</sequence>
<dbReference type="RefSeq" id="WP_160693245.1">
    <property type="nucleotide sequence ID" value="NZ_CP047897.1"/>
</dbReference>
<evidence type="ECO:0000313" key="10">
    <source>
        <dbReference type="Proteomes" id="UP000464214"/>
    </source>
</evidence>
<dbReference type="GO" id="GO:0005886">
    <property type="term" value="C:plasma membrane"/>
    <property type="evidence" value="ECO:0007669"/>
    <property type="project" value="UniProtKB-SubCell"/>
</dbReference>
<evidence type="ECO:0000313" key="9">
    <source>
        <dbReference type="EMBL" id="QHL88635.1"/>
    </source>
</evidence>
<dbReference type="Proteomes" id="UP000464214">
    <property type="component" value="Chromosome"/>
</dbReference>
<accession>A0A6P1P2M7</accession>
<keyword evidence="6 8" id="KW-1133">Transmembrane helix</keyword>
<feature type="transmembrane region" description="Helical" evidence="8">
    <location>
        <begin position="126"/>
        <end position="145"/>
    </location>
</feature>
<dbReference type="EMBL" id="CP047897">
    <property type="protein sequence ID" value="QHL88635.1"/>
    <property type="molecule type" value="Genomic_DNA"/>
</dbReference>
<dbReference type="GO" id="GO:0009103">
    <property type="term" value="P:lipopolysaccharide biosynthetic process"/>
    <property type="evidence" value="ECO:0007669"/>
    <property type="project" value="UniProtKB-ARBA"/>
</dbReference>
<keyword evidence="7 8" id="KW-0472">Membrane</keyword>
<evidence type="ECO:0000256" key="6">
    <source>
        <dbReference type="ARBA" id="ARBA00022989"/>
    </source>
</evidence>
<evidence type="ECO:0000256" key="1">
    <source>
        <dbReference type="ARBA" id="ARBA00004651"/>
    </source>
</evidence>
<evidence type="ECO:0008006" key="11">
    <source>
        <dbReference type="Google" id="ProtNLM"/>
    </source>
</evidence>
<dbReference type="KEGG" id="nib:GU926_14840"/>
<feature type="transmembrane region" description="Helical" evidence="8">
    <location>
        <begin position="364"/>
        <end position="387"/>
    </location>
</feature>
<feature type="transmembrane region" description="Helical" evidence="8">
    <location>
        <begin position="84"/>
        <end position="106"/>
    </location>
</feature>
<keyword evidence="4" id="KW-0808">Transferase</keyword>
<organism evidence="9 10">
    <name type="scientific">Nibribacter ruber</name>
    <dbReference type="NCBI Taxonomy" id="2698458"/>
    <lineage>
        <taxon>Bacteria</taxon>
        <taxon>Pseudomonadati</taxon>
        <taxon>Bacteroidota</taxon>
        <taxon>Cytophagia</taxon>
        <taxon>Cytophagales</taxon>
        <taxon>Hymenobacteraceae</taxon>
        <taxon>Nibribacter</taxon>
    </lineage>
</organism>
<keyword evidence="3" id="KW-0328">Glycosyltransferase</keyword>
<name>A0A6P1P2M7_9BACT</name>
<dbReference type="PANTHER" id="PTHR33908:SF11">
    <property type="entry name" value="MEMBRANE PROTEIN"/>
    <property type="match status" value="1"/>
</dbReference>
<keyword evidence="5 8" id="KW-0812">Transmembrane</keyword>
<feature type="transmembrane region" description="Helical" evidence="8">
    <location>
        <begin position="175"/>
        <end position="203"/>
    </location>
</feature>
<evidence type="ECO:0000256" key="4">
    <source>
        <dbReference type="ARBA" id="ARBA00022679"/>
    </source>
</evidence>
<dbReference type="AlphaFoldDB" id="A0A6P1P2M7"/>
<evidence type="ECO:0000256" key="3">
    <source>
        <dbReference type="ARBA" id="ARBA00022676"/>
    </source>
</evidence>
<dbReference type="GO" id="GO:0016763">
    <property type="term" value="F:pentosyltransferase activity"/>
    <property type="evidence" value="ECO:0007669"/>
    <property type="project" value="TreeGrafter"/>
</dbReference>
<reference evidence="9 10" key="1">
    <citation type="submission" date="2020-01" db="EMBL/GenBank/DDBJ databases">
        <authorList>
            <person name="Kim M."/>
        </authorList>
    </citation>
    <scope>NUCLEOTIDE SEQUENCE [LARGE SCALE GENOMIC DNA]</scope>
    <source>
        <strain evidence="9 10">BT10</strain>
    </source>
</reference>
<evidence type="ECO:0000256" key="7">
    <source>
        <dbReference type="ARBA" id="ARBA00023136"/>
    </source>
</evidence>
<feature type="transmembrane region" description="Helical" evidence="8">
    <location>
        <begin position="18"/>
        <end position="35"/>
    </location>
</feature>
<dbReference type="InterPro" id="IPR050297">
    <property type="entry name" value="LipidA_mod_glycosyltrf_83"/>
</dbReference>
<evidence type="ECO:0000256" key="5">
    <source>
        <dbReference type="ARBA" id="ARBA00022692"/>
    </source>
</evidence>
<feature type="transmembrane region" description="Helical" evidence="8">
    <location>
        <begin position="152"/>
        <end position="169"/>
    </location>
</feature>
<dbReference type="PANTHER" id="PTHR33908">
    <property type="entry name" value="MANNOSYLTRANSFERASE YKCB-RELATED"/>
    <property type="match status" value="1"/>
</dbReference>
<feature type="transmembrane region" description="Helical" evidence="8">
    <location>
        <begin position="399"/>
        <end position="417"/>
    </location>
</feature>